<gene>
    <name evidence="1" type="ORF">PUN28_007354</name>
</gene>
<evidence type="ECO:0000313" key="2">
    <source>
        <dbReference type="Proteomes" id="UP001430953"/>
    </source>
</evidence>
<dbReference type="AlphaFoldDB" id="A0AAW2G4K0"/>
<protein>
    <submittedName>
        <fullName evidence="1">Uncharacterized protein</fullName>
    </submittedName>
</protein>
<keyword evidence="2" id="KW-1185">Reference proteome</keyword>
<name>A0AAW2G4K0_9HYME</name>
<dbReference type="Proteomes" id="UP001430953">
    <property type="component" value="Unassembled WGS sequence"/>
</dbReference>
<evidence type="ECO:0000313" key="1">
    <source>
        <dbReference type="EMBL" id="KAL0122588.1"/>
    </source>
</evidence>
<sequence length="119" mass="13601">MDVCVPILSNVRVSAQGASVRDPRAGKTRCSQIRMFVDRANDCRCIHIQNHVHRRHSFPSELPSVKFNESKTRIYLDFHRSTIVSNNGSHIALPRISSLSRIRSFPAAVEFIQRFQLRG</sequence>
<proteinExistence type="predicted"/>
<organism evidence="1 2">
    <name type="scientific">Cardiocondyla obscurior</name>
    <dbReference type="NCBI Taxonomy" id="286306"/>
    <lineage>
        <taxon>Eukaryota</taxon>
        <taxon>Metazoa</taxon>
        <taxon>Ecdysozoa</taxon>
        <taxon>Arthropoda</taxon>
        <taxon>Hexapoda</taxon>
        <taxon>Insecta</taxon>
        <taxon>Pterygota</taxon>
        <taxon>Neoptera</taxon>
        <taxon>Endopterygota</taxon>
        <taxon>Hymenoptera</taxon>
        <taxon>Apocrita</taxon>
        <taxon>Aculeata</taxon>
        <taxon>Formicoidea</taxon>
        <taxon>Formicidae</taxon>
        <taxon>Myrmicinae</taxon>
        <taxon>Cardiocondyla</taxon>
    </lineage>
</organism>
<dbReference type="EMBL" id="JADYXP020000006">
    <property type="protein sequence ID" value="KAL0122588.1"/>
    <property type="molecule type" value="Genomic_DNA"/>
</dbReference>
<accession>A0AAW2G4K0</accession>
<reference evidence="1 2" key="1">
    <citation type="submission" date="2023-03" db="EMBL/GenBank/DDBJ databases">
        <title>High recombination rates correlate with genetic variation in Cardiocondyla obscurior ants.</title>
        <authorList>
            <person name="Errbii M."/>
        </authorList>
    </citation>
    <scope>NUCLEOTIDE SEQUENCE [LARGE SCALE GENOMIC DNA]</scope>
    <source>
        <strain evidence="1">Alpha-2009</strain>
        <tissue evidence="1">Whole body</tissue>
    </source>
</reference>
<comment type="caution">
    <text evidence="1">The sequence shown here is derived from an EMBL/GenBank/DDBJ whole genome shotgun (WGS) entry which is preliminary data.</text>
</comment>